<sequence>MSGGERDYFATLDAALKTAGIAQPVMVIDRDRLDANLDALAAVAPPDKALRIVAKSLPSPALLRHVTERLKTDRLMTFSVAMLKQLHGALPGMGHLLGKPVPVAAVAALMEGEPGLRKLATEVVWLVDTVGRIRQYDELARAQGVVLNVAAEIDVGLRRGGFDPQRNLAEGMAALAAADGLRFAGMMGYEPHLPALPSAFGIRARAERDFRSGYGRALEIARSVFGEETVAGAIRNSGGSKTVAARAGDDFINDLSVGSLLLKPLDFDRVERPAMRPAAFIATPVLKKGPFRIPGFGDTRFMQVLLEGGAREAVFIHGGHWLAKPVHPPGLGYSRLVGRSSNQEILVSRGPVAADIDDFVFMRPQQSEAVLLQFGPLAVFSGSEVVGTWETFPPTA</sequence>
<proteinExistence type="predicted"/>
<dbReference type="PANTHER" id="PTHR28004:SF2">
    <property type="entry name" value="D-SERINE DEHYDRATASE"/>
    <property type="match status" value="1"/>
</dbReference>
<evidence type="ECO:0000313" key="3">
    <source>
        <dbReference type="Proteomes" id="UP000509367"/>
    </source>
</evidence>
<dbReference type="InterPro" id="IPR051466">
    <property type="entry name" value="D-amino_acid_metab_enzyme"/>
</dbReference>
<dbReference type="Gene3D" id="3.20.20.10">
    <property type="entry name" value="Alanine racemase"/>
    <property type="match status" value="1"/>
</dbReference>
<name>A0A6N1VMH9_9HYPH</name>
<dbReference type="Pfam" id="PF01168">
    <property type="entry name" value="Ala_racemase_N"/>
    <property type="match status" value="1"/>
</dbReference>
<protein>
    <submittedName>
        <fullName evidence="2">Alanine racemase</fullName>
    </submittedName>
</protein>
<dbReference type="AlphaFoldDB" id="A0A6N1VMH9"/>
<organism evidence="2 3">
    <name type="scientific">Oricola thermophila</name>
    <dbReference type="NCBI Taxonomy" id="2742145"/>
    <lineage>
        <taxon>Bacteria</taxon>
        <taxon>Pseudomonadati</taxon>
        <taxon>Pseudomonadota</taxon>
        <taxon>Alphaproteobacteria</taxon>
        <taxon>Hyphomicrobiales</taxon>
        <taxon>Ahrensiaceae</taxon>
        <taxon>Oricola</taxon>
    </lineage>
</organism>
<feature type="domain" description="Alanine racemase N-terminal" evidence="1">
    <location>
        <begin position="28"/>
        <end position="193"/>
    </location>
</feature>
<dbReference type="InterPro" id="IPR001608">
    <property type="entry name" value="Ala_racemase_N"/>
</dbReference>
<accession>A0A6N1VMH9</accession>
<dbReference type="PANTHER" id="PTHR28004">
    <property type="entry name" value="ZGC:162816-RELATED"/>
    <property type="match status" value="1"/>
</dbReference>
<evidence type="ECO:0000259" key="1">
    <source>
        <dbReference type="Pfam" id="PF01168"/>
    </source>
</evidence>
<dbReference type="KEGG" id="orm:HTY61_17945"/>
<evidence type="ECO:0000313" key="2">
    <source>
        <dbReference type="EMBL" id="QKV20197.1"/>
    </source>
</evidence>
<gene>
    <name evidence="2" type="ORF">HTY61_17945</name>
</gene>
<dbReference type="GO" id="GO:0008721">
    <property type="term" value="F:D-serine ammonia-lyase activity"/>
    <property type="evidence" value="ECO:0007669"/>
    <property type="project" value="TreeGrafter"/>
</dbReference>
<dbReference type="Proteomes" id="UP000509367">
    <property type="component" value="Chromosome"/>
</dbReference>
<keyword evidence="3" id="KW-1185">Reference proteome</keyword>
<dbReference type="GO" id="GO:0036088">
    <property type="term" value="P:D-serine catabolic process"/>
    <property type="evidence" value="ECO:0007669"/>
    <property type="project" value="TreeGrafter"/>
</dbReference>
<dbReference type="EMBL" id="CP054836">
    <property type="protein sequence ID" value="QKV20197.1"/>
    <property type="molecule type" value="Genomic_DNA"/>
</dbReference>
<dbReference type="SUPFAM" id="SSF51419">
    <property type="entry name" value="PLP-binding barrel"/>
    <property type="match status" value="1"/>
</dbReference>
<dbReference type="RefSeq" id="WP_175278088.1">
    <property type="nucleotide sequence ID" value="NZ_CP054836.1"/>
</dbReference>
<dbReference type="InterPro" id="IPR029066">
    <property type="entry name" value="PLP-binding_barrel"/>
</dbReference>
<reference evidence="2 3" key="1">
    <citation type="submission" date="2020-06" db="EMBL/GenBank/DDBJ databases">
        <title>Oricola thermophila sp. nov. isolated from a tidal sediments.</title>
        <authorList>
            <person name="Kwon K.K."/>
            <person name="Yang S.-H."/>
            <person name="Park M.-J."/>
        </authorList>
    </citation>
    <scope>NUCLEOTIDE SEQUENCE [LARGE SCALE GENOMIC DNA]</scope>
    <source>
        <strain evidence="2 3">MEBiC13590</strain>
    </source>
</reference>